<evidence type="ECO:0000313" key="1">
    <source>
        <dbReference type="EMBL" id="CAD9215094.1"/>
    </source>
</evidence>
<dbReference type="AlphaFoldDB" id="A0A7S1T125"/>
<organism evidence="1">
    <name type="scientific">Tetraselmis chuii</name>
    <dbReference type="NCBI Taxonomy" id="63592"/>
    <lineage>
        <taxon>Eukaryota</taxon>
        <taxon>Viridiplantae</taxon>
        <taxon>Chlorophyta</taxon>
        <taxon>core chlorophytes</taxon>
        <taxon>Chlorodendrophyceae</taxon>
        <taxon>Chlorodendrales</taxon>
        <taxon>Chlorodendraceae</taxon>
        <taxon>Tetraselmis</taxon>
    </lineage>
</organism>
<name>A0A7S1T125_9CHLO</name>
<accession>A0A7S1T125</accession>
<reference evidence="1" key="1">
    <citation type="submission" date="2021-01" db="EMBL/GenBank/DDBJ databases">
        <authorList>
            <person name="Corre E."/>
            <person name="Pelletier E."/>
            <person name="Niang G."/>
            <person name="Scheremetjew M."/>
            <person name="Finn R."/>
            <person name="Kale V."/>
            <person name="Holt S."/>
            <person name="Cochrane G."/>
            <person name="Meng A."/>
            <person name="Brown T."/>
            <person name="Cohen L."/>
        </authorList>
    </citation>
    <scope>NUCLEOTIDE SEQUENCE</scope>
    <source>
        <strain evidence="1">PLY429</strain>
    </source>
</reference>
<dbReference type="EMBL" id="HBGG01033115">
    <property type="protein sequence ID" value="CAD9215094.1"/>
    <property type="molecule type" value="Transcribed_RNA"/>
</dbReference>
<protein>
    <submittedName>
        <fullName evidence="1">Uncharacterized protein</fullName>
    </submittedName>
</protein>
<proteinExistence type="predicted"/>
<gene>
    <name evidence="1" type="ORF">TCHU04912_LOCUS17334</name>
</gene>
<sequence length="122" mass="13133">MCSAQSSPVSISRTHSKKLAASLEVVLEEEDVCIPFFGRSPSMRSDASSSGYVSPTPTVDEAVGKIARCRSFCEQIAQTAAMHSPPVTATEINLARLLQQAMQEIQQQLHGIESDVSRVVPS</sequence>